<evidence type="ECO:0000256" key="6">
    <source>
        <dbReference type="ARBA" id="ARBA00022898"/>
    </source>
</evidence>
<dbReference type="InterPro" id="IPR009006">
    <property type="entry name" value="Ala_racemase/Decarboxylase_C"/>
</dbReference>
<dbReference type="RefSeq" id="WP_101260268.1">
    <property type="nucleotide sequence ID" value="NZ_MVDD01000002.1"/>
</dbReference>
<keyword evidence="5" id="KW-0067">ATP-binding</keyword>
<feature type="active site" description="Proton acceptor; specific for L-alanine" evidence="8">
    <location>
        <position position="719"/>
    </location>
</feature>
<evidence type="ECO:0000256" key="8">
    <source>
        <dbReference type="HAMAP-Rule" id="MF_01201"/>
    </source>
</evidence>
<dbReference type="GO" id="GO:0005524">
    <property type="term" value="F:ATP binding"/>
    <property type="evidence" value="ECO:0007669"/>
    <property type="project" value="UniProtKB-KW"/>
</dbReference>
<dbReference type="InterPro" id="IPR000821">
    <property type="entry name" value="Ala_racemase"/>
</dbReference>
<dbReference type="Proteomes" id="UP000233535">
    <property type="component" value="Unassembled WGS sequence"/>
</dbReference>
<dbReference type="GO" id="GO:0030170">
    <property type="term" value="F:pyridoxal phosphate binding"/>
    <property type="evidence" value="ECO:0007669"/>
    <property type="project" value="UniProtKB-UniRule"/>
</dbReference>
<evidence type="ECO:0000256" key="10">
    <source>
        <dbReference type="PIRSR" id="PIRSR600821-52"/>
    </source>
</evidence>
<dbReference type="Gene3D" id="3.40.1390.10">
    <property type="entry name" value="MurE/MurF, N-terminal domain"/>
    <property type="match status" value="1"/>
</dbReference>
<evidence type="ECO:0000256" key="9">
    <source>
        <dbReference type="PIRSR" id="PIRSR600821-50"/>
    </source>
</evidence>
<dbReference type="OrthoDB" id="9801978at2"/>
<dbReference type="GO" id="GO:0008784">
    <property type="term" value="F:alanine racemase activity"/>
    <property type="evidence" value="ECO:0007669"/>
    <property type="project" value="UniProtKB-UniRule"/>
</dbReference>
<feature type="modified residue" description="N6-(pyridoxal phosphate)lysine" evidence="8 9">
    <location>
        <position position="495"/>
    </location>
</feature>
<dbReference type="InterPro" id="IPR001608">
    <property type="entry name" value="Ala_racemase_N"/>
</dbReference>
<organism evidence="12 13">
    <name type="scientific">Labilibaculum filiforme</name>
    <dbReference type="NCBI Taxonomy" id="1940526"/>
    <lineage>
        <taxon>Bacteria</taxon>
        <taxon>Pseudomonadati</taxon>
        <taxon>Bacteroidota</taxon>
        <taxon>Bacteroidia</taxon>
        <taxon>Marinilabiliales</taxon>
        <taxon>Marinifilaceae</taxon>
        <taxon>Labilibaculum</taxon>
    </lineage>
</organism>
<dbReference type="SUPFAM" id="SSF51419">
    <property type="entry name" value="PLP-binding barrel"/>
    <property type="match status" value="1"/>
</dbReference>
<dbReference type="GO" id="GO:0016881">
    <property type="term" value="F:acid-amino acid ligase activity"/>
    <property type="evidence" value="ECO:0007669"/>
    <property type="project" value="InterPro"/>
</dbReference>
<feature type="active site" description="Proton acceptor; specific for D-alanine" evidence="8">
    <location>
        <position position="495"/>
    </location>
</feature>
<feature type="binding site" evidence="8 10">
    <location>
        <position position="593"/>
    </location>
    <ligand>
        <name>substrate</name>
    </ligand>
</feature>
<evidence type="ECO:0000256" key="1">
    <source>
        <dbReference type="ARBA" id="ARBA00000316"/>
    </source>
</evidence>
<dbReference type="InterPro" id="IPR051046">
    <property type="entry name" value="MurCDEF_CellWall_CoF430Synth"/>
</dbReference>
<protein>
    <recommendedName>
        <fullName evidence="8">Alanine racemase</fullName>
        <ecNumber evidence="8">5.1.1.1</ecNumber>
    </recommendedName>
</protein>
<comment type="pathway">
    <text evidence="8">Amino-acid biosynthesis; D-alanine biosynthesis; D-alanine from L-alanine: step 1/1.</text>
</comment>
<dbReference type="NCBIfam" id="NF008897">
    <property type="entry name" value="PRK11930.1"/>
    <property type="match status" value="1"/>
</dbReference>
<feature type="binding site" evidence="8 10">
    <location>
        <position position="768"/>
    </location>
    <ligand>
        <name>substrate</name>
    </ligand>
</feature>
<dbReference type="Pfam" id="PF01225">
    <property type="entry name" value="Mur_ligase"/>
    <property type="match status" value="1"/>
</dbReference>
<dbReference type="Gene3D" id="2.40.37.10">
    <property type="entry name" value="Lyase, Ornithine Decarboxylase, Chain A, domain 1"/>
    <property type="match status" value="1"/>
</dbReference>
<dbReference type="PRINTS" id="PR00992">
    <property type="entry name" value="ALARACEMASE"/>
</dbReference>
<dbReference type="InterPro" id="IPR011079">
    <property type="entry name" value="Ala_racemase_C"/>
</dbReference>
<dbReference type="Gene3D" id="3.20.20.10">
    <property type="entry name" value="Alanine racemase"/>
    <property type="match status" value="1"/>
</dbReference>
<name>A0A2N3I4B3_9BACT</name>
<dbReference type="FunFam" id="3.20.20.10:FF:000002">
    <property type="entry name" value="Alanine racemase"/>
    <property type="match status" value="1"/>
</dbReference>
<evidence type="ECO:0000256" key="3">
    <source>
        <dbReference type="ARBA" id="ARBA00022598"/>
    </source>
</evidence>
<keyword evidence="4" id="KW-0547">Nucleotide-binding</keyword>
<dbReference type="SMART" id="SM01005">
    <property type="entry name" value="Ala_racemase_C"/>
    <property type="match status" value="1"/>
</dbReference>
<dbReference type="InterPro" id="IPR036565">
    <property type="entry name" value="Mur-like_cat_sf"/>
</dbReference>
<dbReference type="Pfam" id="PF00842">
    <property type="entry name" value="Ala_racemase_C"/>
    <property type="match status" value="1"/>
</dbReference>
<keyword evidence="7 8" id="KW-0413">Isomerase</keyword>
<dbReference type="HAMAP" id="MF_01201">
    <property type="entry name" value="Ala_racemase"/>
    <property type="match status" value="1"/>
</dbReference>
<dbReference type="GO" id="GO:0030632">
    <property type="term" value="P:D-alanine biosynthetic process"/>
    <property type="evidence" value="ECO:0007669"/>
    <property type="project" value="UniProtKB-UniRule"/>
</dbReference>
<keyword evidence="6 8" id="KW-0663">Pyridoxal phosphate</keyword>
<dbReference type="EC" id="5.1.1.1" evidence="8"/>
<dbReference type="Pfam" id="PF01168">
    <property type="entry name" value="Ala_racemase_N"/>
    <property type="match status" value="1"/>
</dbReference>
<evidence type="ECO:0000256" key="4">
    <source>
        <dbReference type="ARBA" id="ARBA00022741"/>
    </source>
</evidence>
<evidence type="ECO:0000256" key="2">
    <source>
        <dbReference type="ARBA" id="ARBA00001933"/>
    </source>
</evidence>
<dbReference type="AlphaFoldDB" id="A0A2N3I4B3"/>
<comment type="caution">
    <text evidence="12">The sequence shown here is derived from an EMBL/GenBank/DDBJ whole genome shotgun (WGS) entry which is preliminary data.</text>
</comment>
<dbReference type="PANTHER" id="PTHR43024">
    <property type="entry name" value="UDP-N-ACETYLMURAMOYL-TRIPEPTIDE--D-ALANYL-D-ALANINE LIGASE"/>
    <property type="match status" value="1"/>
</dbReference>
<accession>A0A2N3I4B3</accession>
<evidence type="ECO:0000313" key="13">
    <source>
        <dbReference type="Proteomes" id="UP000233535"/>
    </source>
</evidence>
<dbReference type="SUPFAM" id="SSF63418">
    <property type="entry name" value="MurE/MurF N-terminal domain"/>
    <property type="match status" value="1"/>
</dbReference>
<comment type="cofactor">
    <cofactor evidence="2 8 9">
        <name>pyridoxal 5'-phosphate</name>
        <dbReference type="ChEBI" id="CHEBI:597326"/>
    </cofactor>
</comment>
<comment type="catalytic activity">
    <reaction evidence="1 8">
        <text>L-alanine = D-alanine</text>
        <dbReference type="Rhea" id="RHEA:20249"/>
        <dbReference type="ChEBI" id="CHEBI:57416"/>
        <dbReference type="ChEBI" id="CHEBI:57972"/>
        <dbReference type="EC" id="5.1.1.1"/>
    </reaction>
</comment>
<dbReference type="InterPro" id="IPR000713">
    <property type="entry name" value="Mur_ligase_N"/>
</dbReference>
<dbReference type="PANTHER" id="PTHR43024:SF1">
    <property type="entry name" value="UDP-N-ACETYLMURAMOYL-TRIPEPTIDE--D-ALANYL-D-ALANINE LIGASE"/>
    <property type="match status" value="1"/>
</dbReference>
<feature type="domain" description="Alanine racemase C-terminal" evidence="11">
    <location>
        <begin position="698"/>
        <end position="822"/>
    </location>
</feature>
<proteinExistence type="inferred from homology"/>
<dbReference type="UniPathway" id="UPA00042">
    <property type="reaction ID" value="UER00497"/>
</dbReference>
<dbReference type="NCBIfam" id="TIGR00492">
    <property type="entry name" value="alr"/>
    <property type="match status" value="1"/>
</dbReference>
<dbReference type="InterPro" id="IPR036615">
    <property type="entry name" value="Mur_ligase_C_dom_sf"/>
</dbReference>
<dbReference type="SUPFAM" id="SSF53244">
    <property type="entry name" value="MurD-like peptide ligases, peptide-binding domain"/>
    <property type="match status" value="1"/>
</dbReference>
<dbReference type="EMBL" id="MVDD01000002">
    <property type="protein sequence ID" value="PKQ65160.1"/>
    <property type="molecule type" value="Genomic_DNA"/>
</dbReference>
<dbReference type="Gene3D" id="3.90.190.20">
    <property type="entry name" value="Mur ligase, C-terminal domain"/>
    <property type="match status" value="1"/>
</dbReference>
<sequence length="824" mass="93100">MTAPQVYTIETVASVTGGICYGNENLVVKNLSIDSRSLQLPEETLFFALVGERHDGHSYIVDLYQKGVRAFVVSNLEMIDFTIFPDVAFVLVADTLCALQDLAQNRRKSFEYPVFGITGSNGKTIVKEWLYQLLNESYSIVRSPKSYNSQVGVPLSVWNMDEEASLAIFEAGISRVDEMESLSKIIQPTVGIFTHLGDAHRENFKDDLQKLEEKIKLFLFCNSIMYCADEELVDKALKLRFAESKELICWSRNQEANLRIVSEEIKGNCTIISAEYKEETKEICLFFTDKASIDNAITCWLCLLNLNVDDDSIKERFLKLEPVAMRLEIKEGIGDCTLINDYYNSDLGSLAIALDLMNQQQNDKRKTLILSDIFQSGYTNYQLYKAISKLLEQKKITRLIGIGEDISSQAKLFKCNASFYRSTEVFLADLNRNQFDNEIILIKGARNFHFERISNALQYKAHQTVLEVNLSAMVHNLNYFRSLLQPATKLIVMVKAFSYGSGSTEIANLLQYHRVDYLAVAIADEGVELRDAGITIPIIVMNPESHSFDTMIEYHLEPEIYNQTICLEFEKALKRNGVRNYPIHIKLDTGMNRLGFVHQGLDSLLAMIVNNEHFFISSVFSHLAGADEQIHNDFTKQQITTFTKWSDQILAQFSYHIDRHILNSAGIERFPQAQFDMVRLGIGLYGISSVHQEKLMNVSSLKTTISQIKEVSKENTVGYGRKGQLQTDTRIGVIPIGYADGFNRKLSNGLGTVLVNGQTAPVIGNICMDMSMIDLTNIDAVEGDSVLIFGDDYPVSKLAAQLDTIPYEILTTISRRVKRVYFQG</sequence>
<comment type="function">
    <text evidence="8">Catalyzes the interconversion of L-alanine and D-alanine. May also act on other amino acids.</text>
</comment>
<dbReference type="InterPro" id="IPR013221">
    <property type="entry name" value="Mur_ligase_cen"/>
</dbReference>
<comment type="similarity">
    <text evidence="8">Belongs to the alanine racemase family.</text>
</comment>
<dbReference type="InterPro" id="IPR029066">
    <property type="entry name" value="PLP-binding_barrel"/>
</dbReference>
<dbReference type="Gene3D" id="3.40.1190.10">
    <property type="entry name" value="Mur-like, catalytic domain"/>
    <property type="match status" value="1"/>
</dbReference>
<evidence type="ECO:0000259" key="11">
    <source>
        <dbReference type="SMART" id="SM01005"/>
    </source>
</evidence>
<dbReference type="CDD" id="cd00430">
    <property type="entry name" value="PLPDE_III_AR"/>
    <property type="match status" value="1"/>
</dbReference>
<dbReference type="SUPFAM" id="SSF50621">
    <property type="entry name" value="Alanine racemase C-terminal domain-like"/>
    <property type="match status" value="1"/>
</dbReference>
<keyword evidence="3 12" id="KW-0436">Ligase</keyword>
<keyword evidence="13" id="KW-1185">Reference proteome</keyword>
<reference evidence="12 13" key="1">
    <citation type="journal article" date="2017" name="Front. Microbiol.">
        <title>Labilibaculum manganireducens gen. nov., sp. nov. and Labilibaculum filiforme sp. nov., Novel Bacteroidetes Isolated from Subsurface Sediments of the Baltic Sea.</title>
        <authorList>
            <person name="Vandieken V."/>
            <person name="Marshall I.P."/>
            <person name="Niemann H."/>
            <person name="Engelen B."/>
            <person name="Cypionka H."/>
        </authorList>
    </citation>
    <scope>NUCLEOTIDE SEQUENCE [LARGE SCALE GENOMIC DNA]</scope>
    <source>
        <strain evidence="12 13">59.16B</strain>
    </source>
</reference>
<evidence type="ECO:0000256" key="7">
    <source>
        <dbReference type="ARBA" id="ARBA00023235"/>
    </source>
</evidence>
<dbReference type="InterPro" id="IPR035911">
    <property type="entry name" value="MurE/MurF_N"/>
</dbReference>
<dbReference type="SUPFAM" id="SSF53623">
    <property type="entry name" value="MurD-like peptide ligases, catalytic domain"/>
    <property type="match status" value="1"/>
</dbReference>
<dbReference type="Pfam" id="PF08245">
    <property type="entry name" value="Mur_ligase_M"/>
    <property type="match status" value="1"/>
</dbReference>
<evidence type="ECO:0000256" key="5">
    <source>
        <dbReference type="ARBA" id="ARBA00022840"/>
    </source>
</evidence>
<evidence type="ECO:0000313" key="12">
    <source>
        <dbReference type="EMBL" id="PKQ65160.1"/>
    </source>
</evidence>
<gene>
    <name evidence="12" type="ORF">BZG02_04860</name>
</gene>